<name>A0A1J5RBH3_9ZZZZ</name>
<comment type="caution">
    <text evidence="1">The sequence shown here is derived from an EMBL/GenBank/DDBJ whole genome shotgun (WGS) entry which is preliminary data.</text>
</comment>
<reference evidence="1" key="1">
    <citation type="submission" date="2016-10" db="EMBL/GenBank/DDBJ databases">
        <title>Sequence of Gallionella enrichment culture.</title>
        <authorList>
            <person name="Poehlein A."/>
            <person name="Muehling M."/>
            <person name="Daniel R."/>
        </authorList>
    </citation>
    <scope>NUCLEOTIDE SEQUENCE</scope>
</reference>
<gene>
    <name evidence="1" type="ORF">GALL_286480</name>
</gene>
<dbReference type="AlphaFoldDB" id="A0A1J5RBH3"/>
<organism evidence="1">
    <name type="scientific">mine drainage metagenome</name>
    <dbReference type="NCBI Taxonomy" id="410659"/>
    <lineage>
        <taxon>unclassified sequences</taxon>
        <taxon>metagenomes</taxon>
        <taxon>ecological metagenomes</taxon>
    </lineage>
</organism>
<evidence type="ECO:0000313" key="1">
    <source>
        <dbReference type="EMBL" id="OIQ89468.1"/>
    </source>
</evidence>
<accession>A0A1J5RBH3</accession>
<dbReference type="EMBL" id="MLJW01000329">
    <property type="protein sequence ID" value="OIQ89468.1"/>
    <property type="molecule type" value="Genomic_DNA"/>
</dbReference>
<sequence>MCGLDSPIVTLAVQAAAFDFRSNFGTSRPGGWKILWRPARRGMPAHLHKHFLIDLVILGLATERLQDRDPLHGRGMGEGGGF</sequence>
<proteinExistence type="predicted"/>
<protein>
    <submittedName>
        <fullName evidence="1">Uncharacterized protein</fullName>
    </submittedName>
</protein>